<evidence type="ECO:0000313" key="2">
    <source>
        <dbReference type="Proteomes" id="UP000242032"/>
    </source>
</evidence>
<reference evidence="1 2" key="1">
    <citation type="journal article" date="2017" name="Viruses">
        <title>Differential Effect of Newly Isolated Phages Belonging to PB1-Like, phiKZ-Like and LUZ24-Like Viruses against Multi-Drug Resistant Pseudomonas aeruginosa under Varying Growth Conditions.</title>
        <authorList>
            <person name="Latz S."/>
            <person name="Kruttgen A."/>
            <person name="Hafner H."/>
            <person name="Buhl E.M."/>
            <person name="Ritter K."/>
            <person name="Horz H.P."/>
        </authorList>
    </citation>
    <scope>NUCLEOTIDE SEQUENCE [LARGE SCALE GENOMIC DNA]</scope>
</reference>
<sequence>MPKTIPTVSVSGWIDTPEQVADKTISYFILSNPSQDIINRERSTSLPYLLKVYANDYPQLEIELRRILSDKFNIVFGNELIDSNVIVKDESNTGDGKMSITFTATILVQGKPVQIGKLVRYQYSNILEIARLNNGE</sequence>
<name>A0A2D1GRC1_9CAUD</name>
<dbReference type="Proteomes" id="UP000242032">
    <property type="component" value="Segment"/>
</dbReference>
<protein>
    <submittedName>
        <fullName evidence="1">Uncharacterized protein</fullName>
    </submittedName>
</protein>
<dbReference type="EMBL" id="MF805716">
    <property type="protein sequence ID" value="ATN94871.1"/>
    <property type="molecule type" value="Genomic_DNA"/>
</dbReference>
<gene>
    <name evidence="1" type="ORF">SL2_294</name>
</gene>
<proteinExistence type="predicted"/>
<keyword evidence="2" id="KW-1185">Reference proteome</keyword>
<organism evidence="1 2">
    <name type="scientific">Pseudomonas phage SL2</name>
    <dbReference type="NCBI Taxonomy" id="2041345"/>
    <lineage>
        <taxon>Viruses</taxon>
        <taxon>Duplodnaviria</taxon>
        <taxon>Heunggongvirae</taxon>
        <taxon>Uroviricota</taxon>
        <taxon>Caudoviricetes</taxon>
        <taxon>Chimalliviridae</taxon>
        <taxon>Phikzvirus</taxon>
        <taxon>Phikzvirus SL2</taxon>
    </lineage>
</organism>
<evidence type="ECO:0000313" key="1">
    <source>
        <dbReference type="EMBL" id="ATN94871.1"/>
    </source>
</evidence>
<accession>A0A2D1GRC1</accession>